<proteinExistence type="predicted"/>
<protein>
    <submittedName>
        <fullName evidence="1">Uncharacterized protein</fullName>
    </submittedName>
</protein>
<name>A0ACC2AUH3_DIPCM</name>
<dbReference type="EMBL" id="CM055110">
    <property type="protein sequence ID" value="KAJ7521138.1"/>
    <property type="molecule type" value="Genomic_DNA"/>
</dbReference>
<evidence type="ECO:0000313" key="1">
    <source>
        <dbReference type="EMBL" id="KAJ7521138.1"/>
    </source>
</evidence>
<reference evidence="2" key="1">
    <citation type="journal article" date="2024" name="Proc. Natl. Acad. Sci. U.S.A.">
        <title>Extraordinary preservation of gene collinearity over three hundred million years revealed in homosporous lycophytes.</title>
        <authorList>
            <person name="Li C."/>
            <person name="Wickell D."/>
            <person name="Kuo L.Y."/>
            <person name="Chen X."/>
            <person name="Nie B."/>
            <person name="Liao X."/>
            <person name="Peng D."/>
            <person name="Ji J."/>
            <person name="Jenkins J."/>
            <person name="Williams M."/>
            <person name="Shu S."/>
            <person name="Plott C."/>
            <person name="Barry K."/>
            <person name="Rajasekar S."/>
            <person name="Grimwood J."/>
            <person name="Han X."/>
            <person name="Sun S."/>
            <person name="Hou Z."/>
            <person name="He W."/>
            <person name="Dai G."/>
            <person name="Sun C."/>
            <person name="Schmutz J."/>
            <person name="Leebens-Mack J.H."/>
            <person name="Li F.W."/>
            <person name="Wang L."/>
        </authorList>
    </citation>
    <scope>NUCLEOTIDE SEQUENCE [LARGE SCALE GENOMIC DNA]</scope>
    <source>
        <strain evidence="2">cv. PW_Plant_1</strain>
    </source>
</reference>
<organism evidence="1 2">
    <name type="scientific">Diphasiastrum complanatum</name>
    <name type="common">Issler's clubmoss</name>
    <name type="synonym">Lycopodium complanatum</name>
    <dbReference type="NCBI Taxonomy" id="34168"/>
    <lineage>
        <taxon>Eukaryota</taxon>
        <taxon>Viridiplantae</taxon>
        <taxon>Streptophyta</taxon>
        <taxon>Embryophyta</taxon>
        <taxon>Tracheophyta</taxon>
        <taxon>Lycopodiopsida</taxon>
        <taxon>Lycopodiales</taxon>
        <taxon>Lycopodiaceae</taxon>
        <taxon>Lycopodioideae</taxon>
        <taxon>Diphasiastrum</taxon>
    </lineage>
</organism>
<gene>
    <name evidence="1" type="ORF">O6H91_19G039600</name>
</gene>
<evidence type="ECO:0000313" key="2">
    <source>
        <dbReference type="Proteomes" id="UP001162992"/>
    </source>
</evidence>
<accession>A0ACC2AUH3</accession>
<comment type="caution">
    <text evidence="1">The sequence shown here is derived from an EMBL/GenBank/DDBJ whole genome shotgun (WGS) entry which is preliminary data.</text>
</comment>
<sequence>MITASKQAAAIRVALPAMAGVCIGSLNWRGLNHDLEPILVELLQAADYRLKFSSISDSDFIFNSAGVSVAFIFVADTRELTPSLSGKIQKMRNTFCNSYVIVSLANDTNNTNFNNFYLSSILTEIGTPPYIAVKDCNTGLQKMIRMAHVHAECKRQGTIPMIDIERKQFVVSVEACLAAISSIPHLEPHDAYSLQQGIGSIEAISRSSEDDIMATTDLSLEKAKAVVNFFWNTSYSFTPKFD</sequence>
<keyword evidence="2" id="KW-1185">Reference proteome</keyword>
<dbReference type="Proteomes" id="UP001162992">
    <property type="component" value="Chromosome 19"/>
</dbReference>